<dbReference type="RefSeq" id="WP_179513502.1">
    <property type="nucleotide sequence ID" value="NZ_JANFAV010000007.1"/>
</dbReference>
<evidence type="ECO:0000313" key="2">
    <source>
        <dbReference type="EMBL" id="MCW6535419.1"/>
    </source>
</evidence>
<feature type="signal peptide" evidence="1">
    <location>
        <begin position="1"/>
        <end position="24"/>
    </location>
</feature>
<dbReference type="Proteomes" id="UP001165565">
    <property type="component" value="Unassembled WGS sequence"/>
</dbReference>
<keyword evidence="3" id="KW-1185">Reference proteome</keyword>
<sequence>MRARLSCTNCGALLTAMITIPPLANPMEAELAFVDQKPLTPPGTAFLSSTPMSGSTDKQRRAPLDFSPQYWLNPQDVEAAVEPVDDPHRLNGCCGLDGCDGPNMRCRICKTEVGTRQSDCWTSDVFIPEPGVTRWLEQQT</sequence>
<dbReference type="EMBL" id="JANFAV010000007">
    <property type="protein sequence ID" value="MCW6535419.1"/>
    <property type="molecule type" value="Genomic_DNA"/>
</dbReference>
<evidence type="ECO:0008006" key="4">
    <source>
        <dbReference type="Google" id="ProtNLM"/>
    </source>
</evidence>
<feature type="chain" id="PRO_5041381398" description="Secreted protein" evidence="1">
    <location>
        <begin position="25"/>
        <end position="140"/>
    </location>
</feature>
<evidence type="ECO:0000256" key="1">
    <source>
        <dbReference type="SAM" id="SignalP"/>
    </source>
</evidence>
<proteinExistence type="predicted"/>
<accession>A0AA41ZEG4</accession>
<dbReference type="AlphaFoldDB" id="A0AA41ZEG4"/>
<name>A0AA41ZEG4_9SPHN</name>
<comment type="caution">
    <text evidence="2">The sequence shown here is derived from an EMBL/GenBank/DDBJ whole genome shotgun (WGS) entry which is preliminary data.</text>
</comment>
<gene>
    <name evidence="2" type="ORF">NEE01_11560</name>
</gene>
<organism evidence="2 3">
    <name type="scientific">Sphingomonas lycopersici</name>
    <dbReference type="NCBI Taxonomy" id="2951807"/>
    <lineage>
        <taxon>Bacteria</taxon>
        <taxon>Pseudomonadati</taxon>
        <taxon>Pseudomonadota</taxon>
        <taxon>Alphaproteobacteria</taxon>
        <taxon>Sphingomonadales</taxon>
        <taxon>Sphingomonadaceae</taxon>
        <taxon>Sphingomonas</taxon>
    </lineage>
</organism>
<reference evidence="2" key="1">
    <citation type="submission" date="2022-06" db="EMBL/GenBank/DDBJ databases">
        <title>Sphingomonas sp. nov. isolated from rhizosphere soil of tomato.</title>
        <authorList>
            <person name="Dong H."/>
            <person name="Gao R."/>
        </authorList>
    </citation>
    <scope>NUCLEOTIDE SEQUENCE</scope>
    <source>
        <strain evidence="2">MMSM24</strain>
    </source>
</reference>
<keyword evidence="1" id="KW-0732">Signal</keyword>
<evidence type="ECO:0000313" key="3">
    <source>
        <dbReference type="Proteomes" id="UP001165565"/>
    </source>
</evidence>
<protein>
    <recommendedName>
        <fullName evidence="4">Secreted protein</fullName>
    </recommendedName>
</protein>